<name>A0ABR1KSH8_9PEZI</name>
<reference evidence="2 3" key="1">
    <citation type="submission" date="2024-04" db="EMBL/GenBank/DDBJ databases">
        <title>Phyllosticta paracitricarpa is synonymous to the EU quarantine fungus P. citricarpa based on phylogenomic analyses.</title>
        <authorList>
            <consortium name="Lawrence Berkeley National Laboratory"/>
            <person name="Van Ingen-Buijs V.A."/>
            <person name="Van Westerhoven A.C."/>
            <person name="Haridas S."/>
            <person name="Skiadas P."/>
            <person name="Martin F."/>
            <person name="Groenewald J.Z."/>
            <person name="Crous P.W."/>
            <person name="Seidl M.F."/>
        </authorList>
    </citation>
    <scope>NUCLEOTIDE SEQUENCE [LARGE SCALE GENOMIC DNA]</scope>
    <source>
        <strain evidence="2 3">CBS 123371</strain>
    </source>
</reference>
<accession>A0ABR1KSH8</accession>
<proteinExistence type="predicted"/>
<organism evidence="2 3">
    <name type="scientific">Phyllosticta citriasiana</name>
    <dbReference type="NCBI Taxonomy" id="595635"/>
    <lineage>
        <taxon>Eukaryota</taxon>
        <taxon>Fungi</taxon>
        <taxon>Dikarya</taxon>
        <taxon>Ascomycota</taxon>
        <taxon>Pezizomycotina</taxon>
        <taxon>Dothideomycetes</taxon>
        <taxon>Dothideomycetes incertae sedis</taxon>
        <taxon>Botryosphaeriales</taxon>
        <taxon>Phyllostictaceae</taxon>
        <taxon>Phyllosticta</taxon>
    </lineage>
</organism>
<feature type="domain" description="DUF7709" evidence="1">
    <location>
        <begin position="27"/>
        <end position="131"/>
    </location>
</feature>
<sequence>MASQVDHEVAAAHAAQTAPIDEPGVLAVNNKLLPPGQSFHVITLSSGERVPTGTVAAFLYNLKAYDETAEAAAAGQLEPAAAQEKLEKIQNEMRLSLPLLRKLGMFELFSVEEWGSGTAKAGRKFVAEEARRNGW</sequence>
<keyword evidence="3" id="KW-1185">Reference proteome</keyword>
<evidence type="ECO:0000313" key="2">
    <source>
        <dbReference type="EMBL" id="KAK7520484.1"/>
    </source>
</evidence>
<evidence type="ECO:0000313" key="3">
    <source>
        <dbReference type="Proteomes" id="UP001363622"/>
    </source>
</evidence>
<dbReference type="InterPro" id="IPR056126">
    <property type="entry name" value="DUF7709"/>
</dbReference>
<gene>
    <name evidence="2" type="ORF">IWZ03DRAFT_405113</name>
</gene>
<evidence type="ECO:0000259" key="1">
    <source>
        <dbReference type="Pfam" id="PF24813"/>
    </source>
</evidence>
<dbReference type="EMBL" id="JBBPHU010000003">
    <property type="protein sequence ID" value="KAK7520484.1"/>
    <property type="molecule type" value="Genomic_DNA"/>
</dbReference>
<dbReference type="Proteomes" id="UP001363622">
    <property type="component" value="Unassembled WGS sequence"/>
</dbReference>
<comment type="caution">
    <text evidence="2">The sequence shown here is derived from an EMBL/GenBank/DDBJ whole genome shotgun (WGS) entry which is preliminary data.</text>
</comment>
<protein>
    <recommendedName>
        <fullName evidence="1">DUF7709 domain-containing protein</fullName>
    </recommendedName>
</protein>
<dbReference type="Pfam" id="PF24813">
    <property type="entry name" value="DUF7709"/>
    <property type="match status" value="1"/>
</dbReference>